<reference evidence="2" key="1">
    <citation type="submission" date="2021-01" db="EMBL/GenBank/DDBJ databases">
        <title>Whole genome shotgun sequence of Spirilliplanes yamanashiensis NBRC 15828.</title>
        <authorList>
            <person name="Komaki H."/>
            <person name="Tamura T."/>
        </authorList>
    </citation>
    <scope>NUCLEOTIDE SEQUENCE</scope>
    <source>
        <strain evidence="2">NBRC 15828</strain>
    </source>
</reference>
<dbReference type="PROSITE" id="PS51257">
    <property type="entry name" value="PROKAR_LIPOPROTEIN"/>
    <property type="match status" value="1"/>
</dbReference>
<dbReference type="RefSeq" id="WP_203936164.1">
    <property type="nucleotide sequence ID" value="NZ_BAAAGJ010000024.1"/>
</dbReference>
<keyword evidence="3" id="KW-1185">Reference proteome</keyword>
<dbReference type="EMBL" id="BOOY01000001">
    <property type="protein sequence ID" value="GIJ00843.1"/>
    <property type="molecule type" value="Genomic_DNA"/>
</dbReference>
<protein>
    <recommendedName>
        <fullName evidence="4">Lipoprotein</fullName>
    </recommendedName>
</protein>
<feature type="signal peptide" evidence="1">
    <location>
        <begin position="1"/>
        <end position="27"/>
    </location>
</feature>
<accession>A0A8J3Y381</accession>
<keyword evidence="1" id="KW-0732">Signal</keyword>
<proteinExistence type="predicted"/>
<feature type="chain" id="PRO_5039006822" description="Lipoprotein" evidence="1">
    <location>
        <begin position="28"/>
        <end position="178"/>
    </location>
</feature>
<evidence type="ECO:0000313" key="2">
    <source>
        <dbReference type="EMBL" id="GIJ00843.1"/>
    </source>
</evidence>
<evidence type="ECO:0000313" key="3">
    <source>
        <dbReference type="Proteomes" id="UP000652013"/>
    </source>
</evidence>
<organism evidence="2 3">
    <name type="scientific">Spirilliplanes yamanashiensis</name>
    <dbReference type="NCBI Taxonomy" id="42233"/>
    <lineage>
        <taxon>Bacteria</taxon>
        <taxon>Bacillati</taxon>
        <taxon>Actinomycetota</taxon>
        <taxon>Actinomycetes</taxon>
        <taxon>Micromonosporales</taxon>
        <taxon>Micromonosporaceae</taxon>
        <taxon>Spirilliplanes</taxon>
    </lineage>
</organism>
<comment type="caution">
    <text evidence="2">The sequence shown here is derived from an EMBL/GenBank/DDBJ whole genome shotgun (WGS) entry which is preliminary data.</text>
</comment>
<sequence>MSLVSRRRAPAALVLALLLAGCAPDAAHESCGRAGAADFGPPIRFAIAHDDYKARHVGRTAEGHQFFLTRPFEIGDGGREFVALYVFDAAGRLLSTEIDAFGPGDDGADRAHADRLAGLGAVRYGRIEVAPFGVRRFGTTFGLVARPPAGADDTWWVTAEPGDYMAFPAPWDCGWYDT</sequence>
<dbReference type="Proteomes" id="UP000652013">
    <property type="component" value="Unassembled WGS sequence"/>
</dbReference>
<evidence type="ECO:0000256" key="1">
    <source>
        <dbReference type="SAM" id="SignalP"/>
    </source>
</evidence>
<dbReference type="AlphaFoldDB" id="A0A8J3Y381"/>
<name>A0A8J3Y381_9ACTN</name>
<evidence type="ECO:0008006" key="4">
    <source>
        <dbReference type="Google" id="ProtNLM"/>
    </source>
</evidence>
<gene>
    <name evidence="2" type="ORF">Sya03_01950</name>
</gene>